<sequence length="260" mass="28675">ASLFPGGYKTTKLIFSQARKEHVPNTYTADVIRIIEITSEFEGTHSHIIEYRVHAVIICCWWLLRGSEAPSVKLNQAWTEITHSDRWFTYPEYPKHPPARHLLVAVYEAQDFSENQLEFVANLADTVLSYLHAVGIRSHATIAASINEDSVVNGLITALKAGVRVGTMEYKLADDVEEHALKAVAGAEPVGETHLPVLVQPCTDSGGGIAGRCGQYDCNRQRHAPQDLAQLRDARRELQQSDTGWSGPNIPGEATFGSCK</sequence>
<organism evidence="2 3">
    <name type="scientific">Symbiodinium necroappetens</name>
    <dbReference type="NCBI Taxonomy" id="1628268"/>
    <lineage>
        <taxon>Eukaryota</taxon>
        <taxon>Sar</taxon>
        <taxon>Alveolata</taxon>
        <taxon>Dinophyceae</taxon>
        <taxon>Suessiales</taxon>
        <taxon>Symbiodiniaceae</taxon>
        <taxon>Symbiodinium</taxon>
    </lineage>
</organism>
<accession>A0A812U721</accession>
<keyword evidence="3" id="KW-1185">Reference proteome</keyword>
<dbReference type="EMBL" id="CAJNJA010026801">
    <property type="protein sequence ID" value="CAE7564804.1"/>
    <property type="molecule type" value="Genomic_DNA"/>
</dbReference>
<protein>
    <submittedName>
        <fullName evidence="2">Uncharacterized protein</fullName>
    </submittedName>
</protein>
<gene>
    <name evidence="2" type="ORF">SNEC2469_LOCUS16358</name>
</gene>
<evidence type="ECO:0000313" key="3">
    <source>
        <dbReference type="Proteomes" id="UP000601435"/>
    </source>
</evidence>
<name>A0A812U721_9DINO</name>
<feature type="region of interest" description="Disordered" evidence="1">
    <location>
        <begin position="237"/>
        <end position="260"/>
    </location>
</feature>
<feature type="non-terminal residue" evidence="2">
    <location>
        <position position="260"/>
    </location>
</feature>
<comment type="caution">
    <text evidence="2">The sequence shown here is derived from an EMBL/GenBank/DDBJ whole genome shotgun (WGS) entry which is preliminary data.</text>
</comment>
<reference evidence="2" key="1">
    <citation type="submission" date="2021-02" db="EMBL/GenBank/DDBJ databases">
        <authorList>
            <person name="Dougan E. K."/>
            <person name="Rhodes N."/>
            <person name="Thang M."/>
            <person name="Chan C."/>
        </authorList>
    </citation>
    <scope>NUCLEOTIDE SEQUENCE</scope>
</reference>
<feature type="non-terminal residue" evidence="2">
    <location>
        <position position="1"/>
    </location>
</feature>
<evidence type="ECO:0000313" key="2">
    <source>
        <dbReference type="EMBL" id="CAE7564804.1"/>
    </source>
</evidence>
<evidence type="ECO:0000256" key="1">
    <source>
        <dbReference type="SAM" id="MobiDB-lite"/>
    </source>
</evidence>
<proteinExistence type="predicted"/>
<dbReference type="AlphaFoldDB" id="A0A812U721"/>
<dbReference type="Proteomes" id="UP000601435">
    <property type="component" value="Unassembled WGS sequence"/>
</dbReference>